<dbReference type="PROSITE" id="PS00092">
    <property type="entry name" value="N6_MTASE"/>
    <property type="match status" value="1"/>
</dbReference>
<evidence type="ECO:0000313" key="5">
    <source>
        <dbReference type="EMBL" id="ABQ13754.1"/>
    </source>
</evidence>
<dbReference type="AlphaFoldDB" id="A5EV99"/>
<dbReference type="GO" id="GO:0036009">
    <property type="term" value="F:protein-glutamine N-methyltransferase activity"/>
    <property type="evidence" value="ECO:0007669"/>
    <property type="project" value="InterPro"/>
</dbReference>
<feature type="domain" description="Methyltransferase small" evidence="4">
    <location>
        <begin position="126"/>
        <end position="226"/>
    </location>
</feature>
<sequence length="300" mass="33401">MKNLKTIVDWIRYGASEFARQSLFFGHGTDNPLDEAAALVLGILQLPFSLDASYWGAHLTDKECALLADAFRRRIEERLPVPYLTQRTLYGGYEFYIDERALIPRSPIAELIDRGLAPYWQGDDPERILDLCCGSGCIGILAKYHYPDAEVVLADIDEQALAVAAINLQRAAMEDDGVEIVQSDIFTAVTGTFDWILCNPPYVEAEEMATIAAEYCHEPRQALVSGADGLDLTRRILSQAAHYLNDNGVLILEVGMSWQNLEQAYPEIGFDWVDFERGGEGVFAVSRDELLAWQCAGLLS</sequence>
<evidence type="ECO:0000256" key="3">
    <source>
        <dbReference type="ARBA" id="ARBA00022691"/>
    </source>
</evidence>
<dbReference type="NCBIfam" id="TIGR00536">
    <property type="entry name" value="hemK_fam"/>
    <property type="match status" value="1"/>
</dbReference>
<dbReference type="InterPro" id="IPR017127">
    <property type="entry name" value="Ribosome_uL3_MTase"/>
</dbReference>
<dbReference type="GO" id="GO:0032259">
    <property type="term" value="P:methylation"/>
    <property type="evidence" value="ECO:0007669"/>
    <property type="project" value="UniProtKB-KW"/>
</dbReference>
<dbReference type="GO" id="GO:0005829">
    <property type="term" value="C:cytosol"/>
    <property type="evidence" value="ECO:0007669"/>
    <property type="project" value="TreeGrafter"/>
</dbReference>
<dbReference type="HOGENOM" id="CLU_018398_5_1_6"/>
<dbReference type="GO" id="GO:0003676">
    <property type="term" value="F:nucleic acid binding"/>
    <property type="evidence" value="ECO:0007669"/>
    <property type="project" value="InterPro"/>
</dbReference>
<dbReference type="PANTHER" id="PTHR47806">
    <property type="entry name" value="50S RIBOSOMAL PROTEIN L3 GLUTAMINE METHYLTRANSFERASE"/>
    <property type="match status" value="1"/>
</dbReference>
<dbReference type="PIRSF" id="PIRSF037167">
    <property type="entry name" value="Mtase_YfcB_prd"/>
    <property type="match status" value="1"/>
</dbReference>
<dbReference type="Pfam" id="PF05175">
    <property type="entry name" value="MTS"/>
    <property type="match status" value="1"/>
</dbReference>
<keyword evidence="6" id="KW-1185">Reference proteome</keyword>
<dbReference type="EC" id="2.1.1.-" evidence="5"/>
<dbReference type="SUPFAM" id="SSF53335">
    <property type="entry name" value="S-adenosyl-L-methionine-dependent methyltransferases"/>
    <property type="match status" value="1"/>
</dbReference>
<dbReference type="InterPro" id="IPR002052">
    <property type="entry name" value="DNA_methylase_N6_adenine_CS"/>
</dbReference>
<reference evidence="5 6" key="1">
    <citation type="journal article" date="2007" name="Nat. Biotechnol.">
        <title>Genome sequence and identification of candidate vaccine antigens from the animal pathogen Dichelobacter nodosus.</title>
        <authorList>
            <person name="Myers G.S."/>
            <person name="Parker D."/>
            <person name="Al-Hasani K."/>
            <person name="Kennan R.M."/>
            <person name="Seemann T."/>
            <person name="Ren Q."/>
            <person name="Badger J.H."/>
            <person name="Selengut J.D."/>
            <person name="Deboy R.T."/>
            <person name="Tettelin H."/>
            <person name="Boyce J.D."/>
            <person name="McCarl V.P."/>
            <person name="Han X."/>
            <person name="Nelson W.C."/>
            <person name="Madupu R."/>
            <person name="Mohamoud Y."/>
            <person name="Holley T."/>
            <person name="Fedorova N."/>
            <person name="Khouri H."/>
            <person name="Bottomley S.P."/>
            <person name="Whittington R.J."/>
            <person name="Adler B."/>
            <person name="Songer J.G."/>
            <person name="Rood J.I."/>
            <person name="Paulsen I.T."/>
        </authorList>
    </citation>
    <scope>NUCLEOTIDE SEQUENCE [LARGE SCALE GENOMIC DNA]</scope>
    <source>
        <strain evidence="5 6">VCS1703A</strain>
    </source>
</reference>
<dbReference type="RefSeq" id="WP_012030985.1">
    <property type="nucleotide sequence ID" value="NC_009446.1"/>
</dbReference>
<dbReference type="InterPro" id="IPR029063">
    <property type="entry name" value="SAM-dependent_MTases_sf"/>
</dbReference>
<evidence type="ECO:0000259" key="4">
    <source>
        <dbReference type="Pfam" id="PF05175"/>
    </source>
</evidence>
<evidence type="ECO:0000256" key="1">
    <source>
        <dbReference type="ARBA" id="ARBA00022603"/>
    </source>
</evidence>
<dbReference type="InterPro" id="IPR004556">
    <property type="entry name" value="HemK-like"/>
</dbReference>
<dbReference type="CDD" id="cd02440">
    <property type="entry name" value="AdoMet_MTases"/>
    <property type="match status" value="1"/>
</dbReference>
<keyword evidence="3" id="KW-0949">S-adenosyl-L-methionine</keyword>
<protein>
    <submittedName>
        <fullName evidence="5">Modification methylase, HemK family</fullName>
        <ecNumber evidence="5">2.1.1.-</ecNumber>
    </submittedName>
</protein>
<dbReference type="Proteomes" id="UP000000248">
    <property type="component" value="Chromosome"/>
</dbReference>
<dbReference type="PANTHER" id="PTHR47806:SF1">
    <property type="entry name" value="RIBOSOMAL PROTEIN UL3 GLUTAMINE METHYLTRANSFERASE"/>
    <property type="match status" value="1"/>
</dbReference>
<name>A5EV99_DICNV</name>
<keyword evidence="2 5" id="KW-0808">Transferase</keyword>
<proteinExistence type="predicted"/>
<gene>
    <name evidence="5" type="ordered locus">DNO_0652</name>
</gene>
<evidence type="ECO:0000256" key="2">
    <source>
        <dbReference type="ARBA" id="ARBA00022679"/>
    </source>
</evidence>
<keyword evidence="1 5" id="KW-0489">Methyltransferase</keyword>
<dbReference type="EMBL" id="CP000513">
    <property type="protein sequence ID" value="ABQ13754.1"/>
    <property type="molecule type" value="Genomic_DNA"/>
</dbReference>
<dbReference type="STRING" id="246195.DNO_0652"/>
<dbReference type="NCBIfam" id="TIGR03533">
    <property type="entry name" value="L3_gln_methyl"/>
    <property type="match status" value="1"/>
</dbReference>
<evidence type="ECO:0000313" key="6">
    <source>
        <dbReference type="Proteomes" id="UP000000248"/>
    </source>
</evidence>
<accession>A5EV99</accession>
<dbReference type="KEGG" id="dno:DNO_0652"/>
<dbReference type="OrthoDB" id="9800643at2"/>
<dbReference type="InterPro" id="IPR007848">
    <property type="entry name" value="Small_mtfrase_dom"/>
</dbReference>
<organism evidence="5 6">
    <name type="scientific">Dichelobacter nodosus (strain VCS1703A)</name>
    <dbReference type="NCBI Taxonomy" id="246195"/>
    <lineage>
        <taxon>Bacteria</taxon>
        <taxon>Pseudomonadati</taxon>
        <taxon>Pseudomonadota</taxon>
        <taxon>Gammaproteobacteria</taxon>
        <taxon>Cardiobacteriales</taxon>
        <taxon>Cardiobacteriaceae</taxon>
        <taxon>Dichelobacter</taxon>
    </lineage>
</organism>
<dbReference type="Gene3D" id="3.40.50.150">
    <property type="entry name" value="Vaccinia Virus protein VP39"/>
    <property type="match status" value="1"/>
</dbReference>
<dbReference type="eggNOG" id="COG2890">
    <property type="taxonomic scope" value="Bacteria"/>
</dbReference>